<dbReference type="Proteomes" id="UP000585474">
    <property type="component" value="Unassembled WGS sequence"/>
</dbReference>
<reference evidence="2 3" key="1">
    <citation type="submission" date="2019-07" db="EMBL/GenBank/DDBJ databases">
        <title>De Novo Assembly of kiwifruit Actinidia rufa.</title>
        <authorList>
            <person name="Sugita-Konishi S."/>
            <person name="Sato K."/>
            <person name="Mori E."/>
            <person name="Abe Y."/>
            <person name="Kisaki G."/>
            <person name="Hamano K."/>
            <person name="Suezawa K."/>
            <person name="Otani M."/>
            <person name="Fukuda T."/>
            <person name="Manabe T."/>
            <person name="Gomi K."/>
            <person name="Tabuchi M."/>
            <person name="Akimitsu K."/>
            <person name="Kataoka I."/>
        </authorList>
    </citation>
    <scope>NUCLEOTIDE SEQUENCE [LARGE SCALE GENOMIC DNA]</scope>
    <source>
        <strain evidence="3">cv. Fuchu</strain>
    </source>
</reference>
<dbReference type="EMBL" id="BJWL01000018">
    <property type="protein sequence ID" value="GFZ06699.1"/>
    <property type="molecule type" value="Genomic_DNA"/>
</dbReference>
<evidence type="ECO:0000313" key="2">
    <source>
        <dbReference type="EMBL" id="GFZ06699.1"/>
    </source>
</evidence>
<feature type="region of interest" description="Disordered" evidence="1">
    <location>
        <begin position="1"/>
        <end position="22"/>
    </location>
</feature>
<evidence type="ECO:0000313" key="3">
    <source>
        <dbReference type="Proteomes" id="UP000585474"/>
    </source>
</evidence>
<accession>A0A7J0G7F0</accession>
<dbReference type="AlphaFoldDB" id="A0A7J0G7F0"/>
<comment type="caution">
    <text evidence="2">The sequence shown here is derived from an EMBL/GenBank/DDBJ whole genome shotgun (WGS) entry which is preliminary data.</text>
</comment>
<organism evidence="2 3">
    <name type="scientific">Actinidia rufa</name>
    <dbReference type="NCBI Taxonomy" id="165716"/>
    <lineage>
        <taxon>Eukaryota</taxon>
        <taxon>Viridiplantae</taxon>
        <taxon>Streptophyta</taxon>
        <taxon>Embryophyta</taxon>
        <taxon>Tracheophyta</taxon>
        <taxon>Spermatophyta</taxon>
        <taxon>Magnoliopsida</taxon>
        <taxon>eudicotyledons</taxon>
        <taxon>Gunneridae</taxon>
        <taxon>Pentapetalae</taxon>
        <taxon>asterids</taxon>
        <taxon>Ericales</taxon>
        <taxon>Actinidiaceae</taxon>
        <taxon>Actinidia</taxon>
    </lineage>
</organism>
<sequence>MHLRSRLLPKQSTNNPLDNRAQPMANTCQALNLDGIHREMYGIAEQIRIMNEINVPLVTKIRRIAKVLVSKFALQNEERVLVCRSLGHLDELRIWQTEPPFTERVMKAKVLSRFKLPSHLGVYEGKTDPMDHLDSYKKLDDAPGVFKRGPFNQVVLEVEDPNDKVVIMAMMEVLHPSLLIDSLSKSILKSLLALQIKVDKYITAEKLAKAKCIRRGKDDHKRKEPDTRRTDYKGQPHVRSKLSMEGLDYEDVQPHPGKGILERQMGEYKKRFTTSSCLYLKLSSPSPLPMRI</sequence>
<feature type="region of interest" description="Disordered" evidence="1">
    <location>
        <begin position="214"/>
        <end position="237"/>
    </location>
</feature>
<name>A0A7J0G7F0_9ERIC</name>
<keyword evidence="3" id="KW-1185">Reference proteome</keyword>
<feature type="compositionally biased region" description="Basic and acidic residues" evidence="1">
    <location>
        <begin position="215"/>
        <end position="234"/>
    </location>
</feature>
<proteinExistence type="predicted"/>
<protein>
    <submittedName>
        <fullName evidence="2">Uncharacterized protein</fullName>
    </submittedName>
</protein>
<evidence type="ECO:0000256" key="1">
    <source>
        <dbReference type="SAM" id="MobiDB-lite"/>
    </source>
</evidence>
<gene>
    <name evidence="2" type="ORF">Acr_18g0008690</name>
</gene>